<comment type="subcellular location">
    <subcellularLocation>
        <location evidence="1">Membrane</location>
    </subcellularLocation>
</comment>
<protein>
    <recommendedName>
        <fullName evidence="6">Mce-associated membrane protein</fullName>
    </recommendedName>
</protein>
<accession>A0A7I9VDN0</accession>
<dbReference type="PANTHER" id="PTHR37042">
    <property type="entry name" value="OUTER MEMBRANE PROTEIN RV1973"/>
    <property type="match status" value="1"/>
</dbReference>
<sequence length="215" mass="22591">MPMSSMSDDAKTPLDGDDFLAANRANRERIRAEAAAKSVDSSTADDGPTGPAELRGWLLPASAAVIVVLVVAVGVLGYLLATADDADALDRDGALRDAKSYAAEMFTYQTGRYDDLDRRIRAISTPAFADEYITSSQLARKANDEAKASSKGAATSAGIVSISDTEAVVLVALDMTVTSPEATALGQGNGPSQSRVEMTLTRDSDRWVVSDLDVV</sequence>
<keyword evidence="2 3" id="KW-0472">Membrane</keyword>
<keyword evidence="5" id="KW-1185">Reference proteome</keyword>
<feature type="transmembrane region" description="Helical" evidence="3">
    <location>
        <begin position="57"/>
        <end position="81"/>
    </location>
</feature>
<gene>
    <name evidence="4" type="ORF">nbrc107696_39020</name>
</gene>
<evidence type="ECO:0000256" key="2">
    <source>
        <dbReference type="ARBA" id="ARBA00023136"/>
    </source>
</evidence>
<evidence type="ECO:0000313" key="4">
    <source>
        <dbReference type="EMBL" id="GEE03456.1"/>
    </source>
</evidence>
<evidence type="ECO:0000256" key="3">
    <source>
        <dbReference type="SAM" id="Phobius"/>
    </source>
</evidence>
<dbReference type="GO" id="GO:0016020">
    <property type="term" value="C:membrane"/>
    <property type="evidence" value="ECO:0007669"/>
    <property type="project" value="UniProtKB-SubCell"/>
</dbReference>
<dbReference type="AlphaFoldDB" id="A0A7I9VDN0"/>
<dbReference type="PANTHER" id="PTHR37042:SF4">
    <property type="entry name" value="OUTER MEMBRANE PROTEIN RV1973"/>
    <property type="match status" value="1"/>
</dbReference>
<name>A0A7I9VDN0_9ACTN</name>
<reference evidence="5" key="1">
    <citation type="submission" date="2019-06" db="EMBL/GenBank/DDBJ databases">
        <title>Gordonia isolated from sludge of a wastewater treatment plant.</title>
        <authorList>
            <person name="Tamura T."/>
            <person name="Aoyama K."/>
            <person name="Kang Y."/>
            <person name="Saito S."/>
            <person name="Akiyama N."/>
            <person name="Yazawa K."/>
            <person name="Gonoi T."/>
            <person name="Mikami Y."/>
        </authorList>
    </citation>
    <scope>NUCLEOTIDE SEQUENCE [LARGE SCALE GENOMIC DNA]</scope>
    <source>
        <strain evidence="5">NBRC 107696</strain>
    </source>
</reference>
<evidence type="ECO:0000256" key="1">
    <source>
        <dbReference type="ARBA" id="ARBA00004370"/>
    </source>
</evidence>
<comment type="caution">
    <text evidence="4">The sequence shown here is derived from an EMBL/GenBank/DDBJ whole genome shotgun (WGS) entry which is preliminary data.</text>
</comment>
<organism evidence="4 5">
    <name type="scientific">Gordonia spumicola</name>
    <dbReference type="NCBI Taxonomy" id="589161"/>
    <lineage>
        <taxon>Bacteria</taxon>
        <taxon>Bacillati</taxon>
        <taxon>Actinomycetota</taxon>
        <taxon>Actinomycetes</taxon>
        <taxon>Mycobacteriales</taxon>
        <taxon>Gordoniaceae</taxon>
        <taxon>Gordonia</taxon>
    </lineage>
</organism>
<keyword evidence="3" id="KW-1133">Transmembrane helix</keyword>
<evidence type="ECO:0000313" key="5">
    <source>
        <dbReference type="Proteomes" id="UP000444960"/>
    </source>
</evidence>
<dbReference type="Proteomes" id="UP000444960">
    <property type="component" value="Unassembled WGS sequence"/>
</dbReference>
<keyword evidence="3" id="KW-0812">Transmembrane</keyword>
<evidence type="ECO:0008006" key="6">
    <source>
        <dbReference type="Google" id="ProtNLM"/>
    </source>
</evidence>
<proteinExistence type="predicted"/>
<dbReference type="EMBL" id="BJOV01000005">
    <property type="protein sequence ID" value="GEE03456.1"/>
    <property type="molecule type" value="Genomic_DNA"/>
</dbReference>